<dbReference type="InterPro" id="IPR036178">
    <property type="entry name" value="Formintransfe-cycloase-like_sf"/>
</dbReference>
<dbReference type="SUPFAM" id="SSF101262">
    <property type="entry name" value="Methenyltetrahydrofolate cyclohydrolase-like"/>
    <property type="match status" value="1"/>
</dbReference>
<dbReference type="InterPro" id="IPR007044">
    <property type="entry name" value="Cyclodeamin/CycHdrlase"/>
</dbReference>
<feature type="domain" description="Cyclodeaminase/cyclohydrolase" evidence="1">
    <location>
        <begin position="7"/>
        <end position="186"/>
    </location>
</feature>
<sequence>MKLVDKTCREFTEVLYSKAAVPGGGGAAALTAALGTALAGMVANLTTGKKKYAEYEEDIQRILVQAQDIQDDLLDMIDQDAENFSPLAKAYSMPSDTPEEKAEKAAVMEKCTITACSVPIEIVKTCHKAIKLHEELLGKGSVLALSDVGVGVECLRAAMVSGWMNVQINIKTLQDRDRAMAIEGELKPLIADGIAISERVSSEVQARLS</sequence>
<dbReference type="EMBL" id="FNOU01000007">
    <property type="protein sequence ID" value="SDX78295.1"/>
    <property type="molecule type" value="Genomic_DNA"/>
</dbReference>
<name>A0A1H3EI79_EUBBA</name>
<proteinExistence type="predicted"/>
<organism evidence="2 3">
    <name type="scientific">Eubacterium barkeri</name>
    <name type="common">Clostridium barkeri</name>
    <dbReference type="NCBI Taxonomy" id="1528"/>
    <lineage>
        <taxon>Bacteria</taxon>
        <taxon>Bacillati</taxon>
        <taxon>Bacillota</taxon>
        <taxon>Clostridia</taxon>
        <taxon>Eubacteriales</taxon>
        <taxon>Eubacteriaceae</taxon>
        <taxon>Eubacterium</taxon>
    </lineage>
</organism>
<reference evidence="3" key="1">
    <citation type="submission" date="2016-10" db="EMBL/GenBank/DDBJ databases">
        <authorList>
            <person name="Varghese N."/>
            <person name="Submissions S."/>
        </authorList>
    </citation>
    <scope>NUCLEOTIDE SEQUENCE [LARGE SCALE GENOMIC DNA]</scope>
    <source>
        <strain evidence="3">VPI 5359</strain>
    </source>
</reference>
<evidence type="ECO:0000313" key="2">
    <source>
        <dbReference type="EMBL" id="SDX78295.1"/>
    </source>
</evidence>
<dbReference type="Gene3D" id="1.20.120.680">
    <property type="entry name" value="Formiminotetrahydrofolate cyclodeaminase monomer, up-and-down helical bundle"/>
    <property type="match status" value="1"/>
</dbReference>
<dbReference type="GO" id="GO:0003824">
    <property type="term" value="F:catalytic activity"/>
    <property type="evidence" value="ECO:0007669"/>
    <property type="project" value="InterPro"/>
</dbReference>
<protein>
    <submittedName>
        <fullName evidence="2">Formiminotetrahydrofolate cyclodeaminase</fullName>
    </submittedName>
</protein>
<dbReference type="Pfam" id="PF04961">
    <property type="entry name" value="FTCD_C"/>
    <property type="match status" value="1"/>
</dbReference>
<accession>A0A1H3EI79</accession>
<dbReference type="OrthoDB" id="7959174at2"/>
<dbReference type="AlphaFoldDB" id="A0A1H3EI79"/>
<evidence type="ECO:0000259" key="1">
    <source>
        <dbReference type="Pfam" id="PF04961"/>
    </source>
</evidence>
<dbReference type="RefSeq" id="WP_090244441.1">
    <property type="nucleotide sequence ID" value="NZ_FNOU01000007.1"/>
</dbReference>
<dbReference type="STRING" id="1528.SAMN04488579_10773"/>
<gene>
    <name evidence="2" type="ORF">SAMN04488579_10773</name>
</gene>
<evidence type="ECO:0000313" key="3">
    <source>
        <dbReference type="Proteomes" id="UP000199652"/>
    </source>
</evidence>
<dbReference type="Proteomes" id="UP000199652">
    <property type="component" value="Unassembled WGS sequence"/>
</dbReference>
<keyword evidence="3" id="KW-1185">Reference proteome</keyword>